<comment type="subcellular location">
    <subcellularLocation>
        <location evidence="1">Periplasm</location>
    </subcellularLocation>
</comment>
<name>A0A6M4H0I0_9PROT</name>
<dbReference type="InterPro" id="IPR050490">
    <property type="entry name" value="Bact_solute-bd_prot1"/>
</dbReference>
<feature type="chain" id="PRO_5026964048" evidence="3">
    <location>
        <begin position="25"/>
        <end position="427"/>
    </location>
</feature>
<reference evidence="4 5" key="1">
    <citation type="submission" date="2020-04" db="EMBL/GenBank/DDBJ databases">
        <title>Usitatibacter rugosus gen. nov., sp. nov. and Usitatibacter palustris sp. nov., novel members of Usitatibacteraceae fam. nov. within the order Nitrosomonadales isolated from soil.</title>
        <authorList>
            <person name="Huber K.J."/>
            <person name="Neumann-Schaal M."/>
            <person name="Geppert A."/>
            <person name="Luckner M."/>
            <person name="Wanner G."/>
            <person name="Overmann J."/>
        </authorList>
    </citation>
    <scope>NUCLEOTIDE SEQUENCE [LARGE SCALE GENOMIC DNA]</scope>
    <source>
        <strain evidence="4 5">0125_3</strain>
    </source>
</reference>
<evidence type="ECO:0000256" key="3">
    <source>
        <dbReference type="SAM" id="SignalP"/>
    </source>
</evidence>
<evidence type="ECO:0000313" key="4">
    <source>
        <dbReference type="EMBL" id="QJR13006.1"/>
    </source>
</evidence>
<dbReference type="PANTHER" id="PTHR43649:SF30">
    <property type="entry name" value="ABC TRANSPORTER SUBSTRATE-BINDING PROTEIN"/>
    <property type="match status" value="1"/>
</dbReference>
<accession>A0A6M4H0I0</accession>
<dbReference type="CDD" id="cd14748">
    <property type="entry name" value="PBP2_UgpB"/>
    <property type="match status" value="1"/>
</dbReference>
<feature type="signal peptide" evidence="3">
    <location>
        <begin position="1"/>
        <end position="24"/>
    </location>
</feature>
<dbReference type="SUPFAM" id="SSF53850">
    <property type="entry name" value="Periplasmic binding protein-like II"/>
    <property type="match status" value="1"/>
</dbReference>
<dbReference type="PANTHER" id="PTHR43649">
    <property type="entry name" value="ARABINOSE-BINDING PROTEIN-RELATED"/>
    <property type="match status" value="1"/>
</dbReference>
<protein>
    <submittedName>
        <fullName evidence="4">sn-glycerol-3-phosphate-binding periplasmic protein UgpB</fullName>
    </submittedName>
</protein>
<evidence type="ECO:0000256" key="1">
    <source>
        <dbReference type="ARBA" id="ARBA00004418"/>
    </source>
</evidence>
<dbReference type="Pfam" id="PF13416">
    <property type="entry name" value="SBP_bac_8"/>
    <property type="match status" value="1"/>
</dbReference>
<dbReference type="InterPro" id="IPR006059">
    <property type="entry name" value="SBP"/>
</dbReference>
<dbReference type="Gene3D" id="3.40.190.10">
    <property type="entry name" value="Periplasmic binding protein-like II"/>
    <property type="match status" value="2"/>
</dbReference>
<keyword evidence="5" id="KW-1185">Reference proteome</keyword>
<dbReference type="EMBL" id="CP053069">
    <property type="protein sequence ID" value="QJR13006.1"/>
    <property type="molecule type" value="Genomic_DNA"/>
</dbReference>
<proteinExistence type="inferred from homology"/>
<sequence length="427" mass="46887">MKTLQRAARALALGLTATALSAFAQTEITFYYPVAVGGPITKTIDQMSADFEKENPGIKVKPVYAGTYQETLVKAITAQKAGTPPTTAILLSTDMYTLIDEDAITPFEEINSGADDAAWRKSFYPAFMANSQTGGKTWGIPFQRSTIVLYWNKELFKEAGLDPNKAPANWKEMLEYAQKLTKKDASGNVTQWGVQIPSSGFPYWLFQGLTTPNGVELMNAAGTETYFDKPEVVEALQFWVDLGRKHKVMPAGVIEWGTTPKDFFEKKIAMMWTTTGNLTNVKNNAKFDFGVAMLPASKKRGSPTGGGNFYVFKKATKEQQVAAAKFAKFMTTPERAAQWGMDTGYVAVRPDAWATAKMTEYVKGFPVASVARDQLQYSVAELSTHDNQRVTKALNDGIQAALTGAKEPAAAMKDAQAEATRILRTYK</sequence>
<gene>
    <name evidence="4" type="primary">ugpB_2</name>
    <name evidence="4" type="ORF">DSM104443_04100</name>
</gene>
<evidence type="ECO:0000313" key="5">
    <source>
        <dbReference type="Proteomes" id="UP000501534"/>
    </source>
</evidence>
<organism evidence="4 5">
    <name type="scientific">Usitatibacter rugosus</name>
    <dbReference type="NCBI Taxonomy" id="2732067"/>
    <lineage>
        <taxon>Bacteria</taxon>
        <taxon>Pseudomonadati</taxon>
        <taxon>Pseudomonadota</taxon>
        <taxon>Betaproteobacteria</taxon>
        <taxon>Nitrosomonadales</taxon>
        <taxon>Usitatibacteraceae</taxon>
        <taxon>Usitatibacter</taxon>
    </lineage>
</organism>
<dbReference type="KEGG" id="uru:DSM104443_04100"/>
<dbReference type="RefSeq" id="WP_171095711.1">
    <property type="nucleotide sequence ID" value="NZ_CP053069.1"/>
</dbReference>
<dbReference type="AlphaFoldDB" id="A0A6M4H0I0"/>
<comment type="similarity">
    <text evidence="2">Belongs to the bacterial solute-binding protein 1 family.</text>
</comment>
<keyword evidence="3" id="KW-0732">Signal</keyword>
<evidence type="ECO:0000256" key="2">
    <source>
        <dbReference type="ARBA" id="ARBA00008520"/>
    </source>
</evidence>
<dbReference type="Proteomes" id="UP000501534">
    <property type="component" value="Chromosome"/>
</dbReference>
<dbReference type="GO" id="GO:0042597">
    <property type="term" value="C:periplasmic space"/>
    <property type="evidence" value="ECO:0007669"/>
    <property type="project" value="UniProtKB-SubCell"/>
</dbReference>